<dbReference type="Gene3D" id="3.90.226.10">
    <property type="entry name" value="2-enoyl-CoA Hydratase, Chain A, domain 1"/>
    <property type="match status" value="1"/>
</dbReference>
<dbReference type="GO" id="GO:0006508">
    <property type="term" value="P:proteolysis"/>
    <property type="evidence" value="ECO:0007669"/>
    <property type="project" value="InterPro"/>
</dbReference>
<dbReference type="GO" id="GO:0008236">
    <property type="term" value="F:serine-type peptidase activity"/>
    <property type="evidence" value="ECO:0007669"/>
    <property type="project" value="InterPro"/>
</dbReference>
<feature type="chain" id="PRO_5012933827" evidence="1">
    <location>
        <begin position="17"/>
        <end position="517"/>
    </location>
</feature>
<feature type="signal peptide" evidence="1">
    <location>
        <begin position="1"/>
        <end position="16"/>
    </location>
</feature>
<evidence type="ECO:0000313" key="3">
    <source>
        <dbReference type="EMBL" id="SKC94943.1"/>
    </source>
</evidence>
<dbReference type="Proteomes" id="UP000190166">
    <property type="component" value="Unassembled WGS sequence"/>
</dbReference>
<sequence length="517" mass="58769">MRKVLFLLLLAHQGWAQPTAKSAQPTKPSIDSLSVYNRQLSPREMKQDLQLFLDIRKKTNSGLYRYRTQKQIDSIYKWAFREVRKPMPVLGFYKIILQLTDFEGSCHNYTEPHADLVRYFNQQRGFFPFALKYIEGNMIFNSKTAQIPVGSKVTSINGVSDKELMHSFYKYITTDGFTETGKLSGSVNKSYGLRYLYEYGIKDSFTIRFTAPGATMEQTVTVPAVSLEERKANLVLRHSAPVDSVIDYNVQPKYSFKMKNPSTGLLNLRIFSMATGADDPAFPVYVAFLDSVFRVLDQNKIPNLIVDIRSNPGGSDPTFEQPMMYLTDSSFKENKLAYTIFGDGIAYEEYFWGVSTAVKMDSASKAAGKLFLKDYFPALQNGRNMQNIKYNPVYYPKQPGFKGKLYLLIDEEVASAASHLASLVKAYARNVTIVGVETVGGYYVHNGHMPLIYELPHSKIKTKFSIVYVEQDAPVKPDQPEGRGIIPHHTVWPSFSDFMQNRDTQMEYVLKLIAEKS</sequence>
<evidence type="ECO:0000313" key="4">
    <source>
        <dbReference type="Proteomes" id="UP000190166"/>
    </source>
</evidence>
<feature type="domain" description="Tail specific protease" evidence="2">
    <location>
        <begin position="289"/>
        <end position="445"/>
    </location>
</feature>
<dbReference type="EMBL" id="FUZZ01000001">
    <property type="protein sequence ID" value="SKC94943.1"/>
    <property type="molecule type" value="Genomic_DNA"/>
</dbReference>
<protein>
    <submittedName>
        <fullName evidence="3">Peptidase family S41</fullName>
    </submittedName>
</protein>
<evidence type="ECO:0000259" key="2">
    <source>
        <dbReference type="Pfam" id="PF03572"/>
    </source>
</evidence>
<dbReference type="STRING" id="393003.SAMN05660461_0155"/>
<evidence type="ECO:0000256" key="1">
    <source>
        <dbReference type="SAM" id="SignalP"/>
    </source>
</evidence>
<dbReference type="AlphaFoldDB" id="A0A1T5N3Y6"/>
<gene>
    <name evidence="3" type="ORF">SAMN05660461_0155</name>
</gene>
<accession>A0A1T5N3Y6</accession>
<dbReference type="InterPro" id="IPR029045">
    <property type="entry name" value="ClpP/crotonase-like_dom_sf"/>
</dbReference>
<proteinExistence type="predicted"/>
<dbReference type="RefSeq" id="WP_079467513.1">
    <property type="nucleotide sequence ID" value="NZ_FUZZ01000001.1"/>
</dbReference>
<reference evidence="3 4" key="1">
    <citation type="submission" date="2017-02" db="EMBL/GenBank/DDBJ databases">
        <authorList>
            <person name="Peterson S.W."/>
        </authorList>
    </citation>
    <scope>NUCLEOTIDE SEQUENCE [LARGE SCALE GENOMIC DNA]</scope>
    <source>
        <strain evidence="3 4">DSM 18108</strain>
    </source>
</reference>
<keyword evidence="4" id="KW-1185">Reference proteome</keyword>
<name>A0A1T5N3Y6_9BACT</name>
<dbReference type="SUPFAM" id="SSF52096">
    <property type="entry name" value="ClpP/crotonase"/>
    <property type="match status" value="1"/>
</dbReference>
<dbReference type="Pfam" id="PF03572">
    <property type="entry name" value="Peptidase_S41"/>
    <property type="match status" value="1"/>
</dbReference>
<dbReference type="InterPro" id="IPR005151">
    <property type="entry name" value="Tail-specific_protease"/>
</dbReference>
<keyword evidence="1" id="KW-0732">Signal</keyword>
<organism evidence="3 4">
    <name type="scientific">Chitinophaga ginsengisegetis</name>
    <dbReference type="NCBI Taxonomy" id="393003"/>
    <lineage>
        <taxon>Bacteria</taxon>
        <taxon>Pseudomonadati</taxon>
        <taxon>Bacteroidota</taxon>
        <taxon>Chitinophagia</taxon>
        <taxon>Chitinophagales</taxon>
        <taxon>Chitinophagaceae</taxon>
        <taxon>Chitinophaga</taxon>
    </lineage>
</organism>